<evidence type="ECO:0000313" key="2">
    <source>
        <dbReference type="Proteomes" id="UP001322277"/>
    </source>
</evidence>
<accession>A0AAX4I870</accession>
<dbReference type="AlphaFoldDB" id="A0AAX4I870"/>
<protein>
    <submittedName>
        <fullName evidence="1">Uncharacterized protein</fullName>
    </submittedName>
</protein>
<dbReference type="Proteomes" id="UP001322277">
    <property type="component" value="Chromosome 3"/>
</dbReference>
<keyword evidence="2" id="KW-1185">Reference proteome</keyword>
<dbReference type="RefSeq" id="XP_062776576.1">
    <property type="nucleotide sequence ID" value="XM_062920525.1"/>
</dbReference>
<organism evidence="1 2">
    <name type="scientific">Colletotrichum destructivum</name>
    <dbReference type="NCBI Taxonomy" id="34406"/>
    <lineage>
        <taxon>Eukaryota</taxon>
        <taxon>Fungi</taxon>
        <taxon>Dikarya</taxon>
        <taxon>Ascomycota</taxon>
        <taxon>Pezizomycotina</taxon>
        <taxon>Sordariomycetes</taxon>
        <taxon>Hypocreomycetidae</taxon>
        <taxon>Glomerellales</taxon>
        <taxon>Glomerellaceae</taxon>
        <taxon>Colletotrichum</taxon>
        <taxon>Colletotrichum destructivum species complex</taxon>
    </lineage>
</organism>
<evidence type="ECO:0000313" key="1">
    <source>
        <dbReference type="EMBL" id="WQF79352.1"/>
    </source>
</evidence>
<dbReference type="KEGG" id="cdet:87940869"/>
<dbReference type="GeneID" id="87940869"/>
<dbReference type="EMBL" id="CP137307">
    <property type="protein sequence ID" value="WQF79352.1"/>
    <property type="molecule type" value="Genomic_DNA"/>
</dbReference>
<gene>
    <name evidence="1" type="ORF">CDEST_04366</name>
</gene>
<sequence>MTALLDKLSSWLFCQSRTEASRKGSRRPTHAFAPSEGRGISLWRWNSDELKPFGLKGAKSLTSPVSRSSSELTTVSWPHDLVAEAGDAVATVHFWPSRGLNRGIKSGIALRNEIVHELNEGKFVGLPLAAVKQYNDFIMGLEDRKHDKRRIPILNQCSTPETLGWLLSKAGTVPDSEATK</sequence>
<name>A0AAX4I870_9PEZI</name>
<reference evidence="2" key="1">
    <citation type="journal article" date="2023" name="bioRxiv">
        <title>Complete genome of the Medicago anthracnose fungus, Colletotrichum destructivum, reveals a mini-chromosome-like region within a core chromosome.</title>
        <authorList>
            <person name="Lapalu N."/>
            <person name="Simon A."/>
            <person name="Lu A."/>
            <person name="Plaumann P.-L."/>
            <person name="Amselem J."/>
            <person name="Pigne S."/>
            <person name="Auger A."/>
            <person name="Koch C."/>
            <person name="Dallery J.-F."/>
            <person name="O'Connell R.J."/>
        </authorList>
    </citation>
    <scope>NUCLEOTIDE SEQUENCE [LARGE SCALE GENOMIC DNA]</scope>
    <source>
        <strain evidence="2">CBS 520.97</strain>
    </source>
</reference>
<proteinExistence type="predicted"/>